<dbReference type="Proteomes" id="UP000673691">
    <property type="component" value="Unassembled WGS sequence"/>
</dbReference>
<dbReference type="CDD" id="cd01858">
    <property type="entry name" value="NGP_1"/>
    <property type="match status" value="1"/>
</dbReference>
<dbReference type="AlphaFoldDB" id="A0A8H7ZTN4"/>
<dbReference type="FunFam" id="3.40.50.300:FF:000559">
    <property type="entry name" value="Nuclear/nucleolar GTPase 2"/>
    <property type="match status" value="1"/>
</dbReference>
<dbReference type="EMBL" id="JAEFCI010007803">
    <property type="protein sequence ID" value="KAG5458853.1"/>
    <property type="molecule type" value="Genomic_DNA"/>
</dbReference>
<dbReference type="InterPro" id="IPR027417">
    <property type="entry name" value="P-loop_NTPase"/>
</dbReference>
<evidence type="ECO:0000256" key="3">
    <source>
        <dbReference type="ARBA" id="ARBA00022127"/>
    </source>
</evidence>
<keyword evidence="4 7" id="KW-0547">Nucleotide-binding</keyword>
<dbReference type="Gene3D" id="3.40.50.300">
    <property type="entry name" value="P-loop containing nucleotide triphosphate hydrolases"/>
    <property type="match status" value="1"/>
</dbReference>
<keyword evidence="11" id="KW-1185">Reference proteome</keyword>
<organism evidence="10 11">
    <name type="scientific">Olpidium bornovanus</name>
    <dbReference type="NCBI Taxonomy" id="278681"/>
    <lineage>
        <taxon>Eukaryota</taxon>
        <taxon>Fungi</taxon>
        <taxon>Fungi incertae sedis</taxon>
        <taxon>Olpidiomycota</taxon>
        <taxon>Olpidiomycotina</taxon>
        <taxon>Olpidiomycetes</taxon>
        <taxon>Olpidiales</taxon>
        <taxon>Olpidiaceae</taxon>
        <taxon>Olpidium</taxon>
    </lineage>
</organism>
<proteinExistence type="inferred from homology"/>
<comment type="function">
    <text evidence="1 7">GTPase that associates with pre-60S ribosomal subunits in the nucleolus and is required for their nuclear export and maturation.</text>
</comment>
<keyword evidence="6 7" id="KW-0539">Nucleus</keyword>
<dbReference type="GO" id="GO:0005730">
    <property type="term" value="C:nucleolus"/>
    <property type="evidence" value="ECO:0007669"/>
    <property type="project" value="UniProtKB-SubCell"/>
</dbReference>
<dbReference type="InterPro" id="IPR006073">
    <property type="entry name" value="GTP-bd"/>
</dbReference>
<comment type="caution">
    <text evidence="10">The sequence shown here is derived from an EMBL/GenBank/DDBJ whole genome shotgun (WGS) entry which is preliminary data.</text>
</comment>
<evidence type="ECO:0000256" key="7">
    <source>
        <dbReference type="RuleBase" id="RU364023"/>
    </source>
</evidence>
<evidence type="ECO:0000313" key="11">
    <source>
        <dbReference type="Proteomes" id="UP000673691"/>
    </source>
</evidence>
<name>A0A8H7ZTN4_9FUNG</name>
<dbReference type="PROSITE" id="PS51721">
    <property type="entry name" value="G_CP"/>
    <property type="match status" value="1"/>
</dbReference>
<dbReference type="GO" id="GO:0005525">
    <property type="term" value="F:GTP binding"/>
    <property type="evidence" value="ECO:0007669"/>
    <property type="project" value="UniProtKB-KW"/>
</dbReference>
<evidence type="ECO:0000256" key="4">
    <source>
        <dbReference type="ARBA" id="ARBA00022741"/>
    </source>
</evidence>
<keyword evidence="5 7" id="KW-0342">GTP-binding</keyword>
<feature type="non-terminal residue" evidence="10">
    <location>
        <position position="467"/>
    </location>
</feature>
<comment type="subcellular location">
    <subcellularLocation>
        <location evidence="2 7">Nucleus</location>
        <location evidence="2 7">Nucleolus</location>
    </subcellularLocation>
</comment>
<evidence type="ECO:0000259" key="9">
    <source>
        <dbReference type="PROSITE" id="PS51721"/>
    </source>
</evidence>
<dbReference type="Pfam" id="PF08153">
    <property type="entry name" value="NGP1NT"/>
    <property type="match status" value="1"/>
</dbReference>
<evidence type="ECO:0000256" key="6">
    <source>
        <dbReference type="ARBA" id="ARBA00023242"/>
    </source>
</evidence>
<dbReference type="PANTHER" id="PTHR11089">
    <property type="entry name" value="GTP-BINDING PROTEIN-RELATED"/>
    <property type="match status" value="1"/>
</dbReference>
<dbReference type="InterPro" id="IPR030378">
    <property type="entry name" value="G_CP_dom"/>
</dbReference>
<dbReference type="OrthoDB" id="444945at2759"/>
<reference evidence="10 11" key="1">
    <citation type="journal article" name="Sci. Rep.">
        <title>Genome-scale phylogenetic analyses confirm Olpidium as the closest living zoosporic fungus to the non-flagellated, terrestrial fungi.</title>
        <authorList>
            <person name="Chang Y."/>
            <person name="Rochon D."/>
            <person name="Sekimoto S."/>
            <person name="Wang Y."/>
            <person name="Chovatia M."/>
            <person name="Sandor L."/>
            <person name="Salamov A."/>
            <person name="Grigoriev I.V."/>
            <person name="Stajich J.E."/>
            <person name="Spatafora J.W."/>
        </authorList>
    </citation>
    <scope>NUCLEOTIDE SEQUENCE [LARGE SCALE GENOMIC DNA]</scope>
    <source>
        <strain evidence="10">S191</strain>
    </source>
</reference>
<accession>A0A8H7ZTN4</accession>
<dbReference type="PANTHER" id="PTHR11089:SF9">
    <property type="entry name" value="NUCLEOLAR GTP-BINDING PROTEIN 2"/>
    <property type="match status" value="1"/>
</dbReference>
<evidence type="ECO:0000256" key="1">
    <source>
        <dbReference type="ARBA" id="ARBA00003892"/>
    </source>
</evidence>
<feature type="domain" description="CP-type G" evidence="9">
    <location>
        <begin position="226"/>
        <end position="407"/>
    </location>
</feature>
<dbReference type="SUPFAM" id="SSF52540">
    <property type="entry name" value="P-loop containing nucleoside triphosphate hydrolases"/>
    <property type="match status" value="1"/>
</dbReference>
<protein>
    <recommendedName>
        <fullName evidence="3 7">Nucleolar GTP-binding protein 2</fullName>
    </recommendedName>
</protein>
<dbReference type="InterPro" id="IPR050755">
    <property type="entry name" value="TRAFAC_YlqF/YawG_RiboMat"/>
</dbReference>
<evidence type="ECO:0000256" key="5">
    <source>
        <dbReference type="ARBA" id="ARBA00023134"/>
    </source>
</evidence>
<comment type="similarity">
    <text evidence="7">Belongs to the TRAFAC class YlqF/YawG GTPase family. NOG2 subfamily.</text>
</comment>
<dbReference type="InterPro" id="IPR024929">
    <property type="entry name" value="GNL2_CP_dom"/>
</dbReference>
<dbReference type="PRINTS" id="PR00326">
    <property type="entry name" value="GTP1OBG"/>
</dbReference>
<evidence type="ECO:0000256" key="8">
    <source>
        <dbReference type="SAM" id="MobiDB-lite"/>
    </source>
</evidence>
<dbReference type="Pfam" id="PF01926">
    <property type="entry name" value="MMR_HSR1"/>
    <property type="match status" value="1"/>
</dbReference>
<feature type="compositionally biased region" description="Basic and acidic residues" evidence="8">
    <location>
        <begin position="1"/>
        <end position="10"/>
    </location>
</feature>
<keyword evidence="10" id="KW-0378">Hydrolase</keyword>
<sequence>MGKGKTEKSRRAGGASGAPAAPANTRLKGENFYSENRTKPTPLSPDYVWPSVGWPAQNPTPLARNLHAPLCRDTPVVVCELQSEEKKKVRQVNMLKGGKPIRDAKGKIIKAAEFQSTEAKPGRALDEFRAALSTKVHDPYQVVMRQNKLPMDLLVDRTKASRVHMLDTESFGSTYGPKAQRKRPKLLAGSLEELAADADDKLGWFPQLPQCRMAVSLEKGQSKRIWGELYKVIDSSDVILHVLDARAPLGTRCRNVETYLKSEAKHKHLVFVLNKCDLVPTWVTVGPSLKKWIMQLNWCRYTLQARWVQVLSEDHPTIAFHASIKNSFGKGSLIQLLRQFSKLHSDKKQISVGCVGYPNTGKSSIINTLRSKKVCNVAPIPGETKVWQYITLMKRIYLIDCPGVVHSSPEDTETDIVLKGVLRVENIKQPEDHIADVIKRVKKEYLLRTYDLEDFESPEDFMDLLAK</sequence>
<dbReference type="InterPro" id="IPR012971">
    <property type="entry name" value="NOG2_N_dom"/>
</dbReference>
<evidence type="ECO:0000313" key="10">
    <source>
        <dbReference type="EMBL" id="KAG5458853.1"/>
    </source>
</evidence>
<feature type="region of interest" description="Disordered" evidence="8">
    <location>
        <begin position="1"/>
        <end position="40"/>
    </location>
</feature>
<gene>
    <name evidence="10" type="ORF">BJ554DRAFT_845</name>
</gene>
<evidence type="ECO:0000256" key="2">
    <source>
        <dbReference type="ARBA" id="ARBA00004604"/>
    </source>
</evidence>
<dbReference type="GO" id="GO:0016787">
    <property type="term" value="F:hydrolase activity"/>
    <property type="evidence" value="ECO:0007669"/>
    <property type="project" value="UniProtKB-KW"/>
</dbReference>